<dbReference type="InterPro" id="IPR001387">
    <property type="entry name" value="Cro/C1-type_HTH"/>
</dbReference>
<dbReference type="OrthoDB" id="1357763at2"/>
<accession>A0A1M4T0P7</accession>
<gene>
    <name evidence="2" type="ORF">SAMN03080594_101101</name>
</gene>
<dbReference type="Proteomes" id="UP000184406">
    <property type="component" value="Unassembled WGS sequence"/>
</dbReference>
<dbReference type="PROSITE" id="PS50943">
    <property type="entry name" value="HTH_CROC1"/>
    <property type="match status" value="1"/>
</dbReference>
<feature type="domain" description="HTH cro/C1-type" evidence="1">
    <location>
        <begin position="6"/>
        <end position="57"/>
    </location>
</feature>
<dbReference type="Pfam" id="PF01381">
    <property type="entry name" value="HTH_3"/>
    <property type="match status" value="1"/>
</dbReference>
<evidence type="ECO:0000259" key="1">
    <source>
        <dbReference type="PROSITE" id="PS50943"/>
    </source>
</evidence>
<dbReference type="Gene3D" id="1.10.260.40">
    <property type="entry name" value="lambda repressor-like DNA-binding domains"/>
    <property type="match status" value="1"/>
</dbReference>
<dbReference type="GO" id="GO:0003677">
    <property type="term" value="F:DNA binding"/>
    <property type="evidence" value="ECO:0007669"/>
    <property type="project" value="InterPro"/>
</dbReference>
<dbReference type="SUPFAM" id="SSF47413">
    <property type="entry name" value="lambda repressor-like DNA-binding domains"/>
    <property type="match status" value="1"/>
</dbReference>
<sequence length="81" mass="9261">MSKLCEYREKLNLIQDELAEKAGLSMRTILGILSGVKPRGYTLRVLSYALGITQNGMELWQKIIPEYFGETGNEIVRRNLE</sequence>
<dbReference type="InterPro" id="IPR010982">
    <property type="entry name" value="Lambda_DNA-bd_dom_sf"/>
</dbReference>
<keyword evidence="3" id="KW-1185">Reference proteome</keyword>
<protein>
    <submittedName>
        <fullName evidence="2">Helix-turn-helix</fullName>
    </submittedName>
</protein>
<dbReference type="AlphaFoldDB" id="A0A1M4T0P7"/>
<evidence type="ECO:0000313" key="2">
    <source>
        <dbReference type="EMBL" id="SHE38033.1"/>
    </source>
</evidence>
<reference evidence="3" key="1">
    <citation type="submission" date="2016-11" db="EMBL/GenBank/DDBJ databases">
        <authorList>
            <person name="Varghese N."/>
            <person name="Submissions S."/>
        </authorList>
    </citation>
    <scope>NUCLEOTIDE SEQUENCE [LARGE SCALE GENOMIC DNA]</scope>
    <source>
        <strain evidence="3">DSM 17539</strain>
    </source>
</reference>
<dbReference type="RefSeq" id="WP_072859807.1">
    <property type="nucleotide sequence ID" value="NZ_FQUX01000001.1"/>
</dbReference>
<organism evidence="2 3">
    <name type="scientific">Arenibacter palladensis</name>
    <dbReference type="NCBI Taxonomy" id="237373"/>
    <lineage>
        <taxon>Bacteria</taxon>
        <taxon>Pseudomonadati</taxon>
        <taxon>Bacteroidota</taxon>
        <taxon>Flavobacteriia</taxon>
        <taxon>Flavobacteriales</taxon>
        <taxon>Flavobacteriaceae</taxon>
        <taxon>Arenibacter</taxon>
    </lineage>
</organism>
<evidence type="ECO:0000313" key="3">
    <source>
        <dbReference type="Proteomes" id="UP000184406"/>
    </source>
</evidence>
<proteinExistence type="predicted"/>
<dbReference type="CDD" id="cd00093">
    <property type="entry name" value="HTH_XRE"/>
    <property type="match status" value="1"/>
</dbReference>
<dbReference type="EMBL" id="FQUX01000001">
    <property type="protein sequence ID" value="SHE38033.1"/>
    <property type="molecule type" value="Genomic_DNA"/>
</dbReference>
<name>A0A1M4T0P7_9FLAO</name>